<evidence type="ECO:0008006" key="4">
    <source>
        <dbReference type="Google" id="ProtNLM"/>
    </source>
</evidence>
<dbReference type="InParanoid" id="A0A1I5J960"/>
<dbReference type="STRING" id="1993.SAMN04489713_108386"/>
<dbReference type="GeneID" id="99655398"/>
<organism evidence="2 3">
    <name type="scientific">Actinomadura madurae</name>
    <dbReference type="NCBI Taxonomy" id="1993"/>
    <lineage>
        <taxon>Bacteria</taxon>
        <taxon>Bacillati</taxon>
        <taxon>Actinomycetota</taxon>
        <taxon>Actinomycetes</taxon>
        <taxon>Streptosporangiales</taxon>
        <taxon>Thermomonosporaceae</taxon>
        <taxon>Actinomadura</taxon>
    </lineage>
</organism>
<dbReference type="AlphaFoldDB" id="A0A1I5J960"/>
<name>A0A1I5J960_9ACTN</name>
<keyword evidence="1" id="KW-0812">Transmembrane</keyword>
<feature type="transmembrane region" description="Helical" evidence="1">
    <location>
        <begin position="30"/>
        <end position="49"/>
    </location>
</feature>
<protein>
    <recommendedName>
        <fullName evidence="4">PH domain-containing protein</fullName>
    </recommendedName>
</protein>
<feature type="transmembrane region" description="Helical" evidence="1">
    <location>
        <begin position="55"/>
        <end position="76"/>
    </location>
</feature>
<gene>
    <name evidence="2" type="ORF">SAMN04489713_108386</name>
</gene>
<dbReference type="Proteomes" id="UP000183413">
    <property type="component" value="Unassembled WGS sequence"/>
</dbReference>
<sequence>MSVDAGAAEAETGEPFAVRNRVTWRGAGQLTAFAILFLASAGFVTSGVVRGAGVGSVAFMVLGVAGLALFGAGLLASAGATLARRPVLELDGDGVRRPARWPLPRRSGRALAWDEVAAITALRRGVGGTRRGEQDYLVFLPAPELAELARTWERPRLVALTMRDVPATAAAVPWCFAVEPGWDATLPEIVKEARRRRRVPVIDRRTK</sequence>
<keyword evidence="3" id="KW-1185">Reference proteome</keyword>
<proteinExistence type="predicted"/>
<keyword evidence="1" id="KW-1133">Transmembrane helix</keyword>
<reference evidence="2 3" key="1">
    <citation type="submission" date="2016-10" db="EMBL/GenBank/DDBJ databases">
        <authorList>
            <person name="de Groot N.N."/>
        </authorList>
    </citation>
    <scope>NUCLEOTIDE SEQUENCE [LARGE SCALE GENOMIC DNA]</scope>
    <source>
        <strain evidence="2 3">DSM 43067</strain>
    </source>
</reference>
<evidence type="ECO:0000313" key="2">
    <source>
        <dbReference type="EMBL" id="SFO69123.1"/>
    </source>
</evidence>
<keyword evidence="1" id="KW-0472">Membrane</keyword>
<dbReference type="eggNOG" id="ENOG50328DY">
    <property type="taxonomic scope" value="Bacteria"/>
</dbReference>
<accession>A0A1I5J960</accession>
<dbReference type="EMBL" id="FOVH01000008">
    <property type="protein sequence ID" value="SFO69123.1"/>
    <property type="molecule type" value="Genomic_DNA"/>
</dbReference>
<evidence type="ECO:0000256" key="1">
    <source>
        <dbReference type="SAM" id="Phobius"/>
    </source>
</evidence>
<evidence type="ECO:0000313" key="3">
    <source>
        <dbReference type="Proteomes" id="UP000183413"/>
    </source>
</evidence>
<dbReference type="RefSeq" id="WP_024936188.1">
    <property type="nucleotide sequence ID" value="NZ_CP083237.1"/>
</dbReference>